<gene>
    <name evidence="6" type="ORF">SAMN04488021_15022</name>
</gene>
<dbReference type="PANTHER" id="PTHR11358">
    <property type="entry name" value="ARGINASE/AGMATINASE"/>
    <property type="match status" value="1"/>
</dbReference>
<keyword evidence="2 4" id="KW-0479">Metal-binding</keyword>
<evidence type="ECO:0000256" key="5">
    <source>
        <dbReference type="RuleBase" id="RU003684"/>
    </source>
</evidence>
<dbReference type="SUPFAM" id="SSF52768">
    <property type="entry name" value="Arginase/deacetylase"/>
    <property type="match status" value="1"/>
</dbReference>
<dbReference type="STRING" id="34004.SAMN04488021_15022"/>
<dbReference type="InterPro" id="IPR020855">
    <property type="entry name" value="Ureohydrolase_Mn_BS"/>
</dbReference>
<evidence type="ECO:0000313" key="7">
    <source>
        <dbReference type="Proteomes" id="UP000183635"/>
    </source>
</evidence>
<accession>A0A1I3ELL0</accession>
<keyword evidence="3 5" id="KW-0378">Hydrolase</keyword>
<keyword evidence="4" id="KW-0464">Manganese</keyword>
<dbReference type="PROSITE" id="PS01053">
    <property type="entry name" value="ARGINASE_1"/>
    <property type="match status" value="1"/>
</dbReference>
<dbReference type="GO" id="GO:0046872">
    <property type="term" value="F:metal ion binding"/>
    <property type="evidence" value="ECO:0007669"/>
    <property type="project" value="UniProtKB-KW"/>
</dbReference>
<dbReference type="RefSeq" id="WP_074970730.1">
    <property type="nucleotide sequence ID" value="NZ_CBCRYP010000047.1"/>
</dbReference>
<feature type="binding site" evidence="4">
    <location>
        <position position="158"/>
    </location>
    <ligand>
        <name>Mn(2+)</name>
        <dbReference type="ChEBI" id="CHEBI:29035"/>
        <label>1</label>
    </ligand>
</feature>
<feature type="binding site" evidence="4">
    <location>
        <position position="247"/>
    </location>
    <ligand>
        <name>Mn(2+)</name>
        <dbReference type="ChEBI" id="CHEBI:29035"/>
        <label>1</label>
    </ligand>
</feature>
<dbReference type="InterPro" id="IPR006035">
    <property type="entry name" value="Ureohydrolase"/>
</dbReference>
<comment type="cofactor">
    <cofactor evidence="4">
        <name>Mn(2+)</name>
        <dbReference type="ChEBI" id="CHEBI:29035"/>
    </cofactor>
    <text evidence="4">Binds 2 manganese ions per subunit.</text>
</comment>
<dbReference type="PIRSF" id="PIRSF036979">
    <property type="entry name" value="Arginase"/>
    <property type="match status" value="1"/>
</dbReference>
<evidence type="ECO:0000256" key="2">
    <source>
        <dbReference type="ARBA" id="ARBA00022723"/>
    </source>
</evidence>
<name>A0A1I3ELL0_9RHOB</name>
<sequence>MSDTPSPHGYETGRLNLPFVGISTFGKRPYVADWSRIEADVAVLGAPFDFGTQFRAGARFGPRAVREASTLFSFGHAGAYDHEDDCTYLGGDVRIVDIGDADIVHTDTAKSHANIRTGVQAILDAGAFPVVIGGDHSVNIPCIEAFEGRGDIHILQIDAHLDFVDERHGVRTGHGSPLRRAAEKPYVTGLTQVGIRNVSSTAKDGYDAARAMGSDILSVRQMRALGPQGVIERIPEGARVYVTLDIDGFCPSIAPGTGTPSHGGFLYYEVLEMLQALARRHEVVGIDLVEVAPDYDQTGSTAILAAQVLLNFLGFVFEARGKTKAG</sequence>
<dbReference type="Gene3D" id="3.40.800.10">
    <property type="entry name" value="Ureohydrolase domain"/>
    <property type="match status" value="1"/>
</dbReference>
<protein>
    <submittedName>
        <fullName evidence="6">Agmatinase</fullName>
    </submittedName>
</protein>
<evidence type="ECO:0000256" key="3">
    <source>
        <dbReference type="ARBA" id="ARBA00022801"/>
    </source>
</evidence>
<feature type="binding site" evidence="4">
    <location>
        <position position="160"/>
    </location>
    <ligand>
        <name>Mn(2+)</name>
        <dbReference type="ChEBI" id="CHEBI:29035"/>
        <label>1</label>
    </ligand>
</feature>
<organism evidence="6 7">
    <name type="scientific">Paracoccus aminovorans</name>
    <dbReference type="NCBI Taxonomy" id="34004"/>
    <lineage>
        <taxon>Bacteria</taxon>
        <taxon>Pseudomonadati</taxon>
        <taxon>Pseudomonadota</taxon>
        <taxon>Alphaproteobacteria</taxon>
        <taxon>Rhodobacterales</taxon>
        <taxon>Paracoccaceae</taxon>
        <taxon>Paracoccus</taxon>
    </lineage>
</organism>
<dbReference type="Pfam" id="PF00491">
    <property type="entry name" value="Arginase"/>
    <property type="match status" value="1"/>
</dbReference>
<feature type="binding site" evidence="4">
    <location>
        <position position="162"/>
    </location>
    <ligand>
        <name>Mn(2+)</name>
        <dbReference type="ChEBI" id="CHEBI:29035"/>
        <label>1</label>
    </ligand>
</feature>
<proteinExistence type="inferred from homology"/>
<dbReference type="PANTHER" id="PTHR11358:SF26">
    <property type="entry name" value="GUANIDINO ACID HYDROLASE, MITOCHONDRIAL"/>
    <property type="match status" value="1"/>
</dbReference>
<dbReference type="PROSITE" id="PS51409">
    <property type="entry name" value="ARGINASE_2"/>
    <property type="match status" value="1"/>
</dbReference>
<evidence type="ECO:0000256" key="1">
    <source>
        <dbReference type="ARBA" id="ARBA00009227"/>
    </source>
</evidence>
<dbReference type="InterPro" id="IPR005925">
    <property type="entry name" value="Agmatinase-rel"/>
</dbReference>
<keyword evidence="7" id="KW-1185">Reference proteome</keyword>
<comment type="similarity">
    <text evidence="1">Belongs to the arginase family. Agmatinase subfamily.</text>
</comment>
<feature type="binding site" evidence="4">
    <location>
        <position position="245"/>
    </location>
    <ligand>
        <name>Mn(2+)</name>
        <dbReference type="ChEBI" id="CHEBI:29035"/>
        <label>1</label>
    </ligand>
</feature>
<dbReference type="CDD" id="cd11589">
    <property type="entry name" value="Agmatinase_like_1"/>
    <property type="match status" value="1"/>
</dbReference>
<feature type="binding site" evidence="4">
    <location>
        <position position="136"/>
    </location>
    <ligand>
        <name>Mn(2+)</name>
        <dbReference type="ChEBI" id="CHEBI:29035"/>
        <label>1</label>
    </ligand>
</feature>
<dbReference type="EMBL" id="FOPU01000050">
    <property type="protein sequence ID" value="SFH99885.1"/>
    <property type="molecule type" value="Genomic_DNA"/>
</dbReference>
<dbReference type="InterPro" id="IPR023696">
    <property type="entry name" value="Ureohydrolase_dom_sf"/>
</dbReference>
<dbReference type="NCBIfam" id="TIGR01230">
    <property type="entry name" value="agmatinase"/>
    <property type="match status" value="1"/>
</dbReference>
<dbReference type="OrthoDB" id="9788689at2"/>
<dbReference type="AlphaFoldDB" id="A0A1I3ELL0"/>
<evidence type="ECO:0000313" key="6">
    <source>
        <dbReference type="EMBL" id="SFH99885.1"/>
    </source>
</evidence>
<dbReference type="Proteomes" id="UP000183635">
    <property type="component" value="Unassembled WGS sequence"/>
</dbReference>
<reference evidence="6 7" key="1">
    <citation type="submission" date="2016-10" db="EMBL/GenBank/DDBJ databases">
        <authorList>
            <person name="de Groot N.N."/>
        </authorList>
    </citation>
    <scope>NUCLEOTIDE SEQUENCE [LARGE SCALE GENOMIC DNA]</scope>
    <source>
        <strain evidence="6 7">DSM 8537</strain>
    </source>
</reference>
<dbReference type="GO" id="GO:0033389">
    <property type="term" value="P:putrescine biosynthetic process from arginine, via agmatine"/>
    <property type="evidence" value="ECO:0007669"/>
    <property type="project" value="TreeGrafter"/>
</dbReference>
<evidence type="ECO:0000256" key="4">
    <source>
        <dbReference type="PIRSR" id="PIRSR036979-1"/>
    </source>
</evidence>
<dbReference type="GO" id="GO:0008783">
    <property type="term" value="F:agmatinase activity"/>
    <property type="evidence" value="ECO:0007669"/>
    <property type="project" value="TreeGrafter"/>
</dbReference>